<evidence type="ECO:0000313" key="5">
    <source>
        <dbReference type="Proteomes" id="UP000321261"/>
    </source>
</evidence>
<dbReference type="AlphaFoldDB" id="A0A561T3B3"/>
<keyword evidence="5" id="KW-1185">Reference proteome</keyword>
<dbReference type="RefSeq" id="WP_147260061.1">
    <property type="nucleotide sequence ID" value="NZ_VIWU01000001.1"/>
</dbReference>
<dbReference type="Pfam" id="PF13458">
    <property type="entry name" value="Peripla_BP_6"/>
    <property type="match status" value="1"/>
</dbReference>
<keyword evidence="2" id="KW-0732">Signal</keyword>
<protein>
    <submittedName>
        <fullName evidence="4">Amino acid/amide ABC transporter substrate-binding protein (HAAT family)</fullName>
    </submittedName>
</protein>
<dbReference type="Proteomes" id="UP000321261">
    <property type="component" value="Unassembled WGS sequence"/>
</dbReference>
<accession>A0A561T3B3</accession>
<evidence type="ECO:0000256" key="2">
    <source>
        <dbReference type="ARBA" id="ARBA00022729"/>
    </source>
</evidence>
<sequence length="447" mass="46391">MQDGTANVSRPTRRQFLRTVRAAGIGVLAGGVAAACAAEPGIAVPAAGDPGEVIRIGYVSPESGVLAPFGEADRFVVTAMREFFAANPVHVGGRPHRVEILTRDSQSDANRAADVAAGLVLDDGVHLMLVSGTSDTTNAVSDQCEAAGTPCVATATPWQSWLYGRGGRPETGFAWTYLFSWGLEDVQAVYADMWDQVATNRTAGALWPNDTDGMAWGSPDLGFPPAAAERGYTIVDPGNYVAGAPDFSAQIRAFRAASAEVLLGVAGSADFAAFWRQSAQHGYQPRIATIGKGIQFPATVEEIGAAALNLATEVGWSPSHPFTSSLTGQSAADLAAGYTTATGRQWSQPIGFAHALFEVAAAALRAVGSIEDRRAIADAIAAMRLDTVVGPLDFTAGPVRGVAKTPLVGGQWRPGTATPYELVIVSNARHPEIPAAGAVEPLPTLAG</sequence>
<dbReference type="SUPFAM" id="SSF53822">
    <property type="entry name" value="Periplasmic binding protein-like I"/>
    <property type="match status" value="1"/>
</dbReference>
<dbReference type="PANTHER" id="PTHR30483">
    <property type="entry name" value="LEUCINE-SPECIFIC-BINDING PROTEIN"/>
    <property type="match status" value="1"/>
</dbReference>
<dbReference type="EMBL" id="VIWU01000001">
    <property type="protein sequence ID" value="TWF81599.1"/>
    <property type="molecule type" value="Genomic_DNA"/>
</dbReference>
<dbReference type="InterPro" id="IPR028081">
    <property type="entry name" value="Leu-bd"/>
</dbReference>
<organism evidence="4 5">
    <name type="scientific">Pseudonocardia hierapolitana</name>
    <dbReference type="NCBI Taxonomy" id="1128676"/>
    <lineage>
        <taxon>Bacteria</taxon>
        <taxon>Bacillati</taxon>
        <taxon>Actinomycetota</taxon>
        <taxon>Actinomycetes</taxon>
        <taxon>Pseudonocardiales</taxon>
        <taxon>Pseudonocardiaceae</taxon>
        <taxon>Pseudonocardia</taxon>
    </lineage>
</organism>
<dbReference type="InterPro" id="IPR051010">
    <property type="entry name" value="BCAA_transport"/>
</dbReference>
<gene>
    <name evidence="4" type="ORF">FHX44_117544</name>
</gene>
<name>A0A561T3B3_9PSEU</name>
<reference evidence="4 5" key="1">
    <citation type="submission" date="2019-06" db="EMBL/GenBank/DDBJ databases">
        <title>Sequencing the genomes of 1000 actinobacteria strains.</title>
        <authorList>
            <person name="Klenk H.-P."/>
        </authorList>
    </citation>
    <scope>NUCLEOTIDE SEQUENCE [LARGE SCALE GENOMIC DNA]</scope>
    <source>
        <strain evidence="4 5">DSM 45671</strain>
    </source>
</reference>
<dbReference type="OrthoDB" id="6753945at2"/>
<evidence type="ECO:0000256" key="1">
    <source>
        <dbReference type="ARBA" id="ARBA00010062"/>
    </source>
</evidence>
<dbReference type="Gene3D" id="3.40.50.2300">
    <property type="match status" value="2"/>
</dbReference>
<comment type="caution">
    <text evidence="4">The sequence shown here is derived from an EMBL/GenBank/DDBJ whole genome shotgun (WGS) entry which is preliminary data.</text>
</comment>
<dbReference type="CDD" id="cd06337">
    <property type="entry name" value="PBP1_ABC_ligand_binding-like"/>
    <property type="match status" value="1"/>
</dbReference>
<dbReference type="PROSITE" id="PS51318">
    <property type="entry name" value="TAT"/>
    <property type="match status" value="1"/>
</dbReference>
<evidence type="ECO:0000259" key="3">
    <source>
        <dbReference type="Pfam" id="PF13458"/>
    </source>
</evidence>
<proteinExistence type="inferred from homology"/>
<feature type="domain" description="Leucine-binding protein" evidence="3">
    <location>
        <begin position="54"/>
        <end position="412"/>
    </location>
</feature>
<comment type="similarity">
    <text evidence="1">Belongs to the leucine-binding protein family.</text>
</comment>
<dbReference type="InterPro" id="IPR006311">
    <property type="entry name" value="TAT_signal"/>
</dbReference>
<dbReference type="InterPro" id="IPR028082">
    <property type="entry name" value="Peripla_BP_I"/>
</dbReference>
<evidence type="ECO:0000313" key="4">
    <source>
        <dbReference type="EMBL" id="TWF81599.1"/>
    </source>
</evidence>
<dbReference type="PANTHER" id="PTHR30483:SF6">
    <property type="entry name" value="PERIPLASMIC BINDING PROTEIN OF ABC TRANSPORTER FOR NATURAL AMINO ACIDS"/>
    <property type="match status" value="1"/>
</dbReference>